<dbReference type="RefSeq" id="XP_005706638.1">
    <property type="nucleotide sequence ID" value="XM_005706581.1"/>
</dbReference>
<dbReference type="OrthoDB" id="18959at2759"/>
<organism evidence="3 4">
    <name type="scientific">Galdieria sulphuraria</name>
    <name type="common">Red alga</name>
    <dbReference type="NCBI Taxonomy" id="130081"/>
    <lineage>
        <taxon>Eukaryota</taxon>
        <taxon>Rhodophyta</taxon>
        <taxon>Bangiophyceae</taxon>
        <taxon>Galdieriales</taxon>
        <taxon>Galdieriaceae</taxon>
        <taxon>Galdieria</taxon>
    </lineage>
</organism>
<proteinExistence type="predicted"/>
<keyword evidence="4" id="KW-1185">Reference proteome</keyword>
<dbReference type="Proteomes" id="UP000030680">
    <property type="component" value="Unassembled WGS sequence"/>
</dbReference>
<evidence type="ECO:0000259" key="2">
    <source>
        <dbReference type="Pfam" id="PF20882"/>
    </source>
</evidence>
<protein>
    <recommendedName>
        <fullName evidence="2">Kinetochore protein Sos7 coiled-coil domain-containing protein</fullName>
    </recommendedName>
</protein>
<sequence>MAQLNEWQQQVNKLASYTSFLEQHQKKVDEEYQDNNIHTQWKITQDMMHKLKFSFLELETKRRFLENIQVSTDQDIIPTDQKIADLEITTAQSKNQVKRSKQYTQSLFQQIENLANDWVQKRKLHQQYLQSCQYKLEQLQKWQEQTSTTKDYFKEEDGYFRQIKYLDETNAKALLHQRELQLSQLASSKQQLEDRRNELIWELEPLESAVQQMRSHVSVLEQDANENIHEDDTRSKMKHIMTWYDNLIQFIQAMSGVTVQARDDNTVDIIISSEEDSILLSEEHRLTIEWNASSIVQVQLVPEHISIQDWKQKWPKTNHIPYIVREIIHRLYAFHHELEEMKKAYEKEEEEERNLKHSKVTPLSQIWTIPTSNTIRLSINETIFLDLQFQIGYPDGNTRFDIIRFFAATEEQRRWWKSTQVWNKLIALNTDSLIEWQREMRQIIQSTIQSSTTFSPLPS</sequence>
<dbReference type="Gramene" id="EME30118">
    <property type="protein sequence ID" value="EME30118"/>
    <property type="gene ID" value="Gasu_24990"/>
</dbReference>
<dbReference type="GO" id="GO:0034501">
    <property type="term" value="P:protein localization to kinetochore"/>
    <property type="evidence" value="ECO:0007669"/>
    <property type="project" value="InterPro"/>
</dbReference>
<evidence type="ECO:0000256" key="1">
    <source>
        <dbReference type="SAM" id="Coils"/>
    </source>
</evidence>
<name>M2Y2D0_GALSU</name>
<feature type="coiled-coil region" evidence="1">
    <location>
        <begin position="331"/>
        <end position="358"/>
    </location>
</feature>
<dbReference type="KEGG" id="gsl:Gasu_24990"/>
<dbReference type="Pfam" id="PF20882">
    <property type="entry name" value="Sos7"/>
    <property type="match status" value="1"/>
</dbReference>
<evidence type="ECO:0000313" key="4">
    <source>
        <dbReference type="Proteomes" id="UP000030680"/>
    </source>
</evidence>
<feature type="domain" description="Kinetochore protein Sos7 coiled-coil" evidence="2">
    <location>
        <begin position="47"/>
        <end position="121"/>
    </location>
</feature>
<evidence type="ECO:0000313" key="3">
    <source>
        <dbReference type="EMBL" id="EME30118.1"/>
    </source>
</evidence>
<reference evidence="4" key="1">
    <citation type="journal article" date="2013" name="Science">
        <title>Gene transfer from bacteria and archaea facilitated evolution of an extremophilic eukaryote.</title>
        <authorList>
            <person name="Schonknecht G."/>
            <person name="Chen W.H."/>
            <person name="Ternes C.M."/>
            <person name="Barbier G.G."/>
            <person name="Shrestha R.P."/>
            <person name="Stanke M."/>
            <person name="Brautigam A."/>
            <person name="Baker B.J."/>
            <person name="Banfield J.F."/>
            <person name="Garavito R.M."/>
            <person name="Carr K."/>
            <person name="Wilkerson C."/>
            <person name="Rensing S.A."/>
            <person name="Gagneul D."/>
            <person name="Dickenson N.E."/>
            <person name="Oesterhelt C."/>
            <person name="Lercher M.J."/>
            <person name="Weber A.P."/>
        </authorList>
    </citation>
    <scope>NUCLEOTIDE SEQUENCE [LARGE SCALE GENOMIC DNA]</scope>
    <source>
        <strain evidence="4">074W</strain>
    </source>
</reference>
<accession>M2Y2D0</accession>
<dbReference type="InterPro" id="IPR037475">
    <property type="entry name" value="Sos7"/>
</dbReference>
<dbReference type="InterPro" id="IPR048781">
    <property type="entry name" value="Sos7_CC"/>
</dbReference>
<dbReference type="PANTHER" id="PTHR37329:SF1">
    <property type="entry name" value="KINETOCHORE PROTEIN SOS7"/>
    <property type="match status" value="1"/>
</dbReference>
<dbReference type="GO" id="GO:0051315">
    <property type="term" value="P:attachment of mitotic spindle microtubules to kinetochore"/>
    <property type="evidence" value="ECO:0007669"/>
    <property type="project" value="TreeGrafter"/>
</dbReference>
<dbReference type="PANTHER" id="PTHR37329">
    <property type="entry name" value="KINETOCHORE PROTEIN SOS7"/>
    <property type="match status" value="1"/>
</dbReference>
<dbReference type="EMBL" id="KB454502">
    <property type="protein sequence ID" value="EME30118.1"/>
    <property type="molecule type" value="Genomic_DNA"/>
</dbReference>
<dbReference type="GO" id="GO:0000776">
    <property type="term" value="C:kinetochore"/>
    <property type="evidence" value="ECO:0007669"/>
    <property type="project" value="InterPro"/>
</dbReference>
<dbReference type="AlphaFoldDB" id="M2Y2D0"/>
<dbReference type="GeneID" id="17088870"/>
<keyword evidence="1" id="KW-0175">Coiled coil</keyword>
<feature type="coiled-coil region" evidence="1">
    <location>
        <begin position="175"/>
        <end position="209"/>
    </location>
</feature>
<dbReference type="OMA" id="PEHISIQ"/>
<gene>
    <name evidence="3" type="ORF">Gasu_24990</name>
</gene>